<evidence type="ECO:0000256" key="7">
    <source>
        <dbReference type="ARBA" id="ARBA00023136"/>
    </source>
</evidence>
<evidence type="ECO:0000256" key="5">
    <source>
        <dbReference type="ARBA" id="ARBA00022692"/>
    </source>
</evidence>
<feature type="transmembrane region" description="Helical" evidence="8">
    <location>
        <begin position="148"/>
        <end position="172"/>
    </location>
</feature>
<evidence type="ECO:0000259" key="9">
    <source>
        <dbReference type="PROSITE" id="PS50928"/>
    </source>
</evidence>
<keyword evidence="6 8" id="KW-1133">Transmembrane helix</keyword>
<evidence type="ECO:0000256" key="3">
    <source>
        <dbReference type="ARBA" id="ARBA00022448"/>
    </source>
</evidence>
<keyword evidence="7 8" id="KW-0472">Membrane</keyword>
<feature type="transmembrane region" description="Helical" evidence="8">
    <location>
        <begin position="12"/>
        <end position="40"/>
    </location>
</feature>
<gene>
    <name evidence="10" type="ORF">GCM10011506_19150</name>
</gene>
<evidence type="ECO:0000256" key="2">
    <source>
        <dbReference type="ARBA" id="ARBA00007069"/>
    </source>
</evidence>
<proteinExistence type="inferred from homology"/>
<name>A0ABQ1M543_9BACT</name>
<feature type="domain" description="ABC transmembrane type-1" evidence="9">
    <location>
        <begin position="57"/>
        <end position="273"/>
    </location>
</feature>
<dbReference type="InterPro" id="IPR035906">
    <property type="entry name" value="MetI-like_sf"/>
</dbReference>
<keyword evidence="5 8" id="KW-0812">Transmembrane</keyword>
<keyword evidence="4" id="KW-1003">Cell membrane</keyword>
<sequence length="284" mass="32093">MKRKRSTISIAFFILVGVVPFAAAFIYALLYSFGIVGVVNTGFTTQFWETVITSGEFFKSFAYSALIAALSVIISVSTALWLTLKFRKELDKKFLSYIIYLPLAIPGVVAAFFTYQLLSKSGFFSRIAYQFGWIQEARFFPDLVNDQMAIGIIITFITVVVPFFLLLFLNVYKNERIQELSELSASLGAKPNQVLWRISLPVILHKTWVLIVLYFIFLLGAYEIPLILGQESPQMLSVLIIRELKQYDLSKISEGYVAAVIYTVTVSVAAVILFSKRKRIAHEA</sequence>
<feature type="transmembrane region" description="Helical" evidence="8">
    <location>
        <begin position="94"/>
        <end position="115"/>
    </location>
</feature>
<dbReference type="CDD" id="cd06261">
    <property type="entry name" value="TM_PBP2"/>
    <property type="match status" value="1"/>
</dbReference>
<dbReference type="EMBL" id="BMEC01000005">
    <property type="protein sequence ID" value="GGC33860.1"/>
    <property type="molecule type" value="Genomic_DNA"/>
</dbReference>
<dbReference type="Pfam" id="PF00528">
    <property type="entry name" value="BPD_transp_1"/>
    <property type="match status" value="1"/>
</dbReference>
<dbReference type="RefSeq" id="WP_188462744.1">
    <property type="nucleotide sequence ID" value="NZ_BAABHU010000005.1"/>
</dbReference>
<keyword evidence="3 8" id="KW-0813">Transport</keyword>
<feature type="transmembrane region" description="Helical" evidence="8">
    <location>
        <begin position="60"/>
        <end position="82"/>
    </location>
</feature>
<protein>
    <submittedName>
        <fullName evidence="10">ABC transporter permease</fullName>
    </submittedName>
</protein>
<dbReference type="InterPro" id="IPR000515">
    <property type="entry name" value="MetI-like"/>
</dbReference>
<evidence type="ECO:0000256" key="1">
    <source>
        <dbReference type="ARBA" id="ARBA00004651"/>
    </source>
</evidence>
<evidence type="ECO:0000256" key="8">
    <source>
        <dbReference type="RuleBase" id="RU363032"/>
    </source>
</evidence>
<comment type="subcellular location">
    <subcellularLocation>
        <location evidence="1 8">Cell membrane</location>
        <topology evidence="1 8">Multi-pass membrane protein</topology>
    </subcellularLocation>
</comment>
<dbReference type="SUPFAM" id="SSF161098">
    <property type="entry name" value="MetI-like"/>
    <property type="match status" value="1"/>
</dbReference>
<feature type="transmembrane region" description="Helical" evidence="8">
    <location>
        <begin position="207"/>
        <end position="228"/>
    </location>
</feature>
<comment type="similarity">
    <text evidence="2">Belongs to the binding-protein-dependent transport system permease family. CysTW subfamily.</text>
</comment>
<dbReference type="Proteomes" id="UP000636010">
    <property type="component" value="Unassembled WGS sequence"/>
</dbReference>
<dbReference type="Gene3D" id="1.10.3720.10">
    <property type="entry name" value="MetI-like"/>
    <property type="match status" value="1"/>
</dbReference>
<evidence type="ECO:0000256" key="4">
    <source>
        <dbReference type="ARBA" id="ARBA00022475"/>
    </source>
</evidence>
<reference evidence="11" key="1">
    <citation type="journal article" date="2019" name="Int. J. Syst. Evol. Microbiol.">
        <title>The Global Catalogue of Microorganisms (GCM) 10K type strain sequencing project: providing services to taxonomists for standard genome sequencing and annotation.</title>
        <authorList>
            <consortium name="The Broad Institute Genomics Platform"/>
            <consortium name="The Broad Institute Genome Sequencing Center for Infectious Disease"/>
            <person name="Wu L."/>
            <person name="Ma J."/>
        </authorList>
    </citation>
    <scope>NUCLEOTIDE SEQUENCE [LARGE SCALE GENOMIC DNA]</scope>
    <source>
        <strain evidence="11">CGMCC 1.10832</strain>
    </source>
</reference>
<organism evidence="10 11">
    <name type="scientific">Marivirga lumbricoides</name>
    <dbReference type="NCBI Taxonomy" id="1046115"/>
    <lineage>
        <taxon>Bacteria</taxon>
        <taxon>Pseudomonadati</taxon>
        <taxon>Bacteroidota</taxon>
        <taxon>Cytophagia</taxon>
        <taxon>Cytophagales</taxon>
        <taxon>Marivirgaceae</taxon>
        <taxon>Marivirga</taxon>
    </lineage>
</organism>
<keyword evidence="11" id="KW-1185">Reference proteome</keyword>
<feature type="transmembrane region" description="Helical" evidence="8">
    <location>
        <begin position="255"/>
        <end position="274"/>
    </location>
</feature>
<accession>A0ABQ1M543</accession>
<dbReference type="PANTHER" id="PTHR42929:SF1">
    <property type="entry name" value="INNER MEMBRANE ABC TRANSPORTER PERMEASE PROTEIN YDCU-RELATED"/>
    <property type="match status" value="1"/>
</dbReference>
<dbReference type="PROSITE" id="PS50928">
    <property type="entry name" value="ABC_TM1"/>
    <property type="match status" value="1"/>
</dbReference>
<evidence type="ECO:0000256" key="6">
    <source>
        <dbReference type="ARBA" id="ARBA00022989"/>
    </source>
</evidence>
<evidence type="ECO:0000313" key="11">
    <source>
        <dbReference type="Proteomes" id="UP000636010"/>
    </source>
</evidence>
<evidence type="ECO:0000313" key="10">
    <source>
        <dbReference type="EMBL" id="GGC33860.1"/>
    </source>
</evidence>
<comment type="caution">
    <text evidence="10">The sequence shown here is derived from an EMBL/GenBank/DDBJ whole genome shotgun (WGS) entry which is preliminary data.</text>
</comment>
<dbReference type="PANTHER" id="PTHR42929">
    <property type="entry name" value="INNER MEMBRANE ABC TRANSPORTER PERMEASE PROTEIN YDCU-RELATED-RELATED"/>
    <property type="match status" value="1"/>
</dbReference>